<protein>
    <submittedName>
        <fullName evidence="2">Uncharacterized protein</fullName>
    </submittedName>
</protein>
<keyword evidence="3" id="KW-1185">Reference proteome</keyword>
<dbReference type="EMBL" id="MNPL01002466">
    <property type="protein sequence ID" value="OQR78244.1"/>
    <property type="molecule type" value="Genomic_DNA"/>
</dbReference>
<organism evidence="2 3">
    <name type="scientific">Tropilaelaps mercedesae</name>
    <dbReference type="NCBI Taxonomy" id="418985"/>
    <lineage>
        <taxon>Eukaryota</taxon>
        <taxon>Metazoa</taxon>
        <taxon>Ecdysozoa</taxon>
        <taxon>Arthropoda</taxon>
        <taxon>Chelicerata</taxon>
        <taxon>Arachnida</taxon>
        <taxon>Acari</taxon>
        <taxon>Parasitiformes</taxon>
        <taxon>Mesostigmata</taxon>
        <taxon>Gamasina</taxon>
        <taxon>Dermanyssoidea</taxon>
        <taxon>Laelapidae</taxon>
        <taxon>Tropilaelaps</taxon>
    </lineage>
</organism>
<dbReference type="InParanoid" id="A0A1V9XXM7"/>
<dbReference type="AlphaFoldDB" id="A0A1V9XXM7"/>
<dbReference type="OrthoDB" id="6407280at2759"/>
<accession>A0A1V9XXM7</accession>
<comment type="caution">
    <text evidence="2">The sequence shown here is derived from an EMBL/GenBank/DDBJ whole genome shotgun (WGS) entry which is preliminary data.</text>
</comment>
<name>A0A1V9XXM7_9ACAR</name>
<evidence type="ECO:0000313" key="3">
    <source>
        <dbReference type="Proteomes" id="UP000192247"/>
    </source>
</evidence>
<feature type="non-terminal residue" evidence="2">
    <location>
        <position position="71"/>
    </location>
</feature>
<evidence type="ECO:0000313" key="2">
    <source>
        <dbReference type="EMBL" id="OQR78244.1"/>
    </source>
</evidence>
<dbReference type="Proteomes" id="UP000192247">
    <property type="component" value="Unassembled WGS sequence"/>
</dbReference>
<dbReference type="PROSITE" id="PS51257">
    <property type="entry name" value="PROKAR_LIPOPROTEIN"/>
    <property type="match status" value="1"/>
</dbReference>
<feature type="region of interest" description="Disordered" evidence="1">
    <location>
        <begin position="50"/>
        <end position="71"/>
    </location>
</feature>
<feature type="compositionally biased region" description="Basic and acidic residues" evidence="1">
    <location>
        <begin position="59"/>
        <end position="71"/>
    </location>
</feature>
<reference evidence="2 3" key="1">
    <citation type="journal article" date="2017" name="Gigascience">
        <title>Draft genome of the honey bee ectoparasitic mite, Tropilaelaps mercedesae, is shaped by the parasitic life history.</title>
        <authorList>
            <person name="Dong X."/>
            <person name="Armstrong S.D."/>
            <person name="Xia D."/>
            <person name="Makepeace B.L."/>
            <person name="Darby A.C."/>
            <person name="Kadowaki T."/>
        </authorList>
    </citation>
    <scope>NUCLEOTIDE SEQUENCE [LARGE SCALE GENOMIC DNA]</scope>
    <source>
        <strain evidence="2">Wuxi-XJTLU</strain>
    </source>
</reference>
<evidence type="ECO:0000256" key="1">
    <source>
        <dbReference type="SAM" id="MobiDB-lite"/>
    </source>
</evidence>
<sequence>MLDFGRALFTLGVITACLAATYTIALPIDFEVAEGQGSFGEGQGIQKRYSEFLGGPGKRSMDAADDAPQKR</sequence>
<proteinExistence type="predicted"/>
<gene>
    <name evidence="2" type="ORF">BIW11_00336</name>
</gene>